<dbReference type="RefSeq" id="WP_270080088.1">
    <property type="nucleotide sequence ID" value="NZ_CP115300.1"/>
</dbReference>
<dbReference type="EMBL" id="CP115300">
    <property type="protein sequence ID" value="WBO62143.1"/>
    <property type="molecule type" value="Genomic_DNA"/>
</dbReference>
<protein>
    <recommendedName>
        <fullName evidence="3">GNAT family acetyltransferase</fullName>
    </recommendedName>
</protein>
<dbReference type="Proteomes" id="UP001212326">
    <property type="component" value="Chromosome"/>
</dbReference>
<evidence type="ECO:0000313" key="1">
    <source>
        <dbReference type="EMBL" id="WBO62143.1"/>
    </source>
</evidence>
<evidence type="ECO:0000313" key="2">
    <source>
        <dbReference type="Proteomes" id="UP001212326"/>
    </source>
</evidence>
<sequence>MSAPKGLPNGDAPPIPEELTLRPLGFEHLAAVRDLGHRVYDTDAMPCTGWSLSAVAGHPAPRARRVR</sequence>
<reference evidence="1 2" key="1">
    <citation type="submission" date="2022-12" db="EMBL/GenBank/DDBJ databases">
        <authorList>
            <person name="Mo P."/>
        </authorList>
    </citation>
    <scope>NUCLEOTIDE SEQUENCE [LARGE SCALE GENOMIC DNA]</scope>
    <source>
        <strain evidence="1 2">HUAS 2-6</strain>
    </source>
</reference>
<name>A0ABY7NYH3_9ACTN</name>
<evidence type="ECO:0008006" key="3">
    <source>
        <dbReference type="Google" id="ProtNLM"/>
    </source>
</evidence>
<gene>
    <name evidence="1" type="ORF">O1G22_04520</name>
</gene>
<keyword evidence="2" id="KW-1185">Reference proteome</keyword>
<proteinExistence type="predicted"/>
<accession>A0ABY7NYH3</accession>
<organism evidence="1 2">
    <name type="scientific">Streptomyces camelliae</name>
    <dbReference type="NCBI Taxonomy" id="3004093"/>
    <lineage>
        <taxon>Bacteria</taxon>
        <taxon>Bacillati</taxon>
        <taxon>Actinomycetota</taxon>
        <taxon>Actinomycetes</taxon>
        <taxon>Kitasatosporales</taxon>
        <taxon>Streptomycetaceae</taxon>
        <taxon>Streptomyces</taxon>
    </lineage>
</organism>